<feature type="non-terminal residue" evidence="2">
    <location>
        <position position="125"/>
    </location>
</feature>
<dbReference type="Pfam" id="PF06371">
    <property type="entry name" value="Drf_GBD"/>
    <property type="match status" value="1"/>
</dbReference>
<dbReference type="GO" id="GO:0031267">
    <property type="term" value="F:small GTPase binding"/>
    <property type="evidence" value="ECO:0007669"/>
    <property type="project" value="InterPro"/>
</dbReference>
<proteinExistence type="predicted"/>
<dbReference type="EMBL" id="GEDC01029667">
    <property type="protein sequence ID" value="JAS07631.1"/>
    <property type="molecule type" value="Transcribed_RNA"/>
</dbReference>
<dbReference type="GO" id="GO:0030036">
    <property type="term" value="P:actin cytoskeleton organization"/>
    <property type="evidence" value="ECO:0007669"/>
    <property type="project" value="InterPro"/>
</dbReference>
<dbReference type="Gene3D" id="1.10.20.40">
    <property type="entry name" value="Formin, diaphanous GTPase-binding domain"/>
    <property type="match status" value="1"/>
</dbReference>
<dbReference type="InterPro" id="IPR016024">
    <property type="entry name" value="ARM-type_fold"/>
</dbReference>
<dbReference type="AlphaFoldDB" id="A0A1B6C286"/>
<reference evidence="2" key="1">
    <citation type="submission" date="2015-12" db="EMBL/GenBank/DDBJ databases">
        <title>De novo transcriptome assembly of four potential Pierce s Disease insect vectors from Arizona vineyards.</title>
        <authorList>
            <person name="Tassone E.E."/>
        </authorList>
    </citation>
    <scope>NUCLEOTIDE SEQUENCE</scope>
</reference>
<organism evidence="2">
    <name type="scientific">Clastoptera arizonana</name>
    <name type="common">Arizona spittle bug</name>
    <dbReference type="NCBI Taxonomy" id="38151"/>
    <lineage>
        <taxon>Eukaryota</taxon>
        <taxon>Metazoa</taxon>
        <taxon>Ecdysozoa</taxon>
        <taxon>Arthropoda</taxon>
        <taxon>Hexapoda</taxon>
        <taxon>Insecta</taxon>
        <taxon>Pterygota</taxon>
        <taxon>Neoptera</taxon>
        <taxon>Paraneoptera</taxon>
        <taxon>Hemiptera</taxon>
        <taxon>Auchenorrhyncha</taxon>
        <taxon>Cercopoidea</taxon>
        <taxon>Clastopteridae</taxon>
        <taxon>Clastoptera</taxon>
    </lineage>
</organism>
<dbReference type="GO" id="GO:0003779">
    <property type="term" value="F:actin binding"/>
    <property type="evidence" value="ECO:0007669"/>
    <property type="project" value="InterPro"/>
</dbReference>
<evidence type="ECO:0000259" key="1">
    <source>
        <dbReference type="Pfam" id="PF06371"/>
    </source>
</evidence>
<gene>
    <name evidence="2" type="ORF">g.2496</name>
</gene>
<sequence>MARSEKNKPVGFLDTWFGRPKKGALRGNMGTIPRPHSESDLNDAEERVNNILQLDDQSLNKMFEAMLNDMNLTDELKAPLRKKPLEDRKNMLIMHYKGSSHPESKSKFDKPADYIQHLATPDLSV</sequence>
<accession>A0A1B6C286</accession>
<evidence type="ECO:0000313" key="2">
    <source>
        <dbReference type="EMBL" id="JAS07631.1"/>
    </source>
</evidence>
<feature type="domain" description="Formin GTPase-binding" evidence="1">
    <location>
        <begin position="53"/>
        <end position="120"/>
    </location>
</feature>
<protein>
    <recommendedName>
        <fullName evidence="1">Formin GTPase-binding domain-containing protein</fullName>
    </recommendedName>
</protein>
<name>A0A1B6C286_9HEMI</name>
<dbReference type="InterPro" id="IPR044933">
    <property type="entry name" value="DIA_GBD_sf"/>
</dbReference>
<dbReference type="SUPFAM" id="SSF48371">
    <property type="entry name" value="ARM repeat"/>
    <property type="match status" value="1"/>
</dbReference>
<dbReference type="InterPro" id="IPR010473">
    <property type="entry name" value="GTPase-bd"/>
</dbReference>